<reference evidence="1 2" key="1">
    <citation type="submission" date="2006-02" db="EMBL/GenBank/DDBJ databases">
        <authorList>
            <person name="Waterbury J."/>
            <person name="Ferriera S."/>
            <person name="Johnson J."/>
            <person name="Kravitz S."/>
            <person name="Halpern A."/>
            <person name="Remington K."/>
            <person name="Beeson K."/>
            <person name="Tran B."/>
            <person name="Rogers Y.-H."/>
            <person name="Friedman R."/>
            <person name="Venter J.C."/>
        </authorList>
    </citation>
    <scope>NUCLEOTIDE SEQUENCE [LARGE SCALE GENOMIC DNA]</scope>
    <source>
        <strain evidence="1 2">Nb-231</strain>
    </source>
</reference>
<accession>A4BRQ8</accession>
<dbReference type="RefSeq" id="WP_004999500.1">
    <property type="nucleotide sequence ID" value="NZ_CH672427.1"/>
</dbReference>
<proteinExistence type="predicted"/>
<sequence>MEHAERGVSKLRPRLQSRLPKLVWFRTHPLTERRIERLRRFEIELSPP</sequence>
<comment type="caution">
    <text evidence="1">The sequence shown here is derived from an EMBL/GenBank/DDBJ whole genome shotgun (WGS) entry which is preliminary data.</text>
</comment>
<evidence type="ECO:0000313" key="2">
    <source>
        <dbReference type="Proteomes" id="UP000003374"/>
    </source>
</evidence>
<organism evidence="1 2">
    <name type="scientific">Nitrococcus mobilis Nb-231</name>
    <dbReference type="NCBI Taxonomy" id="314278"/>
    <lineage>
        <taxon>Bacteria</taxon>
        <taxon>Pseudomonadati</taxon>
        <taxon>Pseudomonadota</taxon>
        <taxon>Gammaproteobacteria</taxon>
        <taxon>Chromatiales</taxon>
        <taxon>Ectothiorhodospiraceae</taxon>
        <taxon>Nitrococcus</taxon>
    </lineage>
</organism>
<dbReference type="HOGENOM" id="CLU_3155384_0_0_6"/>
<name>A4BRQ8_9GAMM</name>
<evidence type="ECO:0000313" key="1">
    <source>
        <dbReference type="EMBL" id="EAR21629.1"/>
    </source>
</evidence>
<protein>
    <submittedName>
        <fullName evidence="1">Uncharacterized protein</fullName>
    </submittedName>
</protein>
<dbReference type="EMBL" id="AAOF01000007">
    <property type="protein sequence ID" value="EAR21629.1"/>
    <property type="molecule type" value="Genomic_DNA"/>
</dbReference>
<keyword evidence="2" id="KW-1185">Reference proteome</keyword>
<gene>
    <name evidence="1" type="ORF">NB231_02643</name>
</gene>
<dbReference type="Proteomes" id="UP000003374">
    <property type="component" value="Unassembled WGS sequence"/>
</dbReference>
<dbReference type="AlphaFoldDB" id="A4BRQ8"/>